<gene>
    <name evidence="1" type="ORF">PCASD_23081</name>
</gene>
<dbReference type="Proteomes" id="UP000235392">
    <property type="component" value="Unassembled WGS sequence"/>
</dbReference>
<comment type="caution">
    <text evidence="1">The sequence shown here is derived from an EMBL/GenBank/DDBJ whole genome shotgun (WGS) entry which is preliminary data.</text>
</comment>
<evidence type="ECO:0000313" key="2">
    <source>
        <dbReference type="Proteomes" id="UP000235392"/>
    </source>
</evidence>
<organism evidence="1 2">
    <name type="scientific">Puccinia coronata f. sp. avenae</name>
    <dbReference type="NCBI Taxonomy" id="200324"/>
    <lineage>
        <taxon>Eukaryota</taxon>
        <taxon>Fungi</taxon>
        <taxon>Dikarya</taxon>
        <taxon>Basidiomycota</taxon>
        <taxon>Pucciniomycotina</taxon>
        <taxon>Pucciniomycetes</taxon>
        <taxon>Pucciniales</taxon>
        <taxon>Pucciniaceae</taxon>
        <taxon>Puccinia</taxon>
    </lineage>
</organism>
<name>A0A2N5TPQ3_9BASI</name>
<proteinExistence type="predicted"/>
<sequence length="208" mass="23042">MLIKTPLSPLLVPILIPSTHITSTVKVLPTNINSYTLPKTAFIIQMRLVPLQECLPTPSPIQSHDHQPPLALQINRLLSLLPTCNYNHLLITKTLIYVHLKPHPSGPVSKQCPTQCIISAHPTPSLIQLFAHPKVLSLALRVRLSVTLNNFTNLHQGLLATVVCNRPTYPTTCCPLASQILSLYTRTSSLQGFSNIMVLHHKWNPALC</sequence>
<accession>A0A2N5TPQ3</accession>
<protein>
    <submittedName>
        <fullName evidence="1">Uncharacterized protein</fullName>
    </submittedName>
</protein>
<reference evidence="1 2" key="1">
    <citation type="submission" date="2017-11" db="EMBL/GenBank/DDBJ databases">
        <title>De novo assembly and phasing of dikaryotic genomes from two isolates of Puccinia coronata f. sp. avenae, the causal agent of oat crown rust.</title>
        <authorList>
            <person name="Miller M.E."/>
            <person name="Zhang Y."/>
            <person name="Omidvar V."/>
            <person name="Sperschneider J."/>
            <person name="Schwessinger B."/>
            <person name="Raley C."/>
            <person name="Palmer J.M."/>
            <person name="Garnica D."/>
            <person name="Upadhyaya N."/>
            <person name="Rathjen J."/>
            <person name="Taylor J.M."/>
            <person name="Park R.F."/>
            <person name="Dodds P.N."/>
            <person name="Hirsch C.D."/>
            <person name="Kianian S.F."/>
            <person name="Figueroa M."/>
        </authorList>
    </citation>
    <scope>NUCLEOTIDE SEQUENCE [LARGE SCALE GENOMIC DNA]</scope>
    <source>
        <strain evidence="1">12SD80</strain>
    </source>
</reference>
<dbReference type="EMBL" id="PGCI01000405">
    <property type="protein sequence ID" value="PLW27487.1"/>
    <property type="molecule type" value="Genomic_DNA"/>
</dbReference>
<evidence type="ECO:0000313" key="1">
    <source>
        <dbReference type="EMBL" id="PLW27487.1"/>
    </source>
</evidence>
<dbReference type="AlphaFoldDB" id="A0A2N5TPQ3"/>